<reference evidence="1" key="2">
    <citation type="submission" date="2022-10" db="EMBL/GenBank/DDBJ databases">
        <authorList>
            <consortium name="ENA_rothamsted_submissions"/>
            <consortium name="culmorum"/>
            <person name="King R."/>
        </authorList>
    </citation>
    <scope>NUCLEOTIDE SEQUENCE</scope>
</reference>
<keyword evidence="2" id="KW-1185">Reference proteome</keyword>
<dbReference type="OrthoDB" id="7205626at2759"/>
<dbReference type="Proteomes" id="UP001153714">
    <property type="component" value="Chromosome 4"/>
</dbReference>
<reference evidence="1" key="1">
    <citation type="submission" date="2021-12" db="EMBL/GenBank/DDBJ databases">
        <authorList>
            <person name="King R."/>
        </authorList>
    </citation>
    <scope>NUCLEOTIDE SEQUENCE</scope>
</reference>
<evidence type="ECO:0000313" key="2">
    <source>
        <dbReference type="Proteomes" id="UP001153714"/>
    </source>
</evidence>
<name>A0A9N9R9B3_9NEOP</name>
<dbReference type="GO" id="GO:0051707">
    <property type="term" value="P:response to other organism"/>
    <property type="evidence" value="ECO:0007669"/>
    <property type="project" value="UniProtKB-ARBA"/>
</dbReference>
<evidence type="ECO:0000313" key="1">
    <source>
        <dbReference type="EMBL" id="CAG9791798.1"/>
    </source>
</evidence>
<proteinExistence type="predicted"/>
<dbReference type="Gene3D" id="3.30.30.10">
    <property type="entry name" value="Knottin, scorpion toxin-like"/>
    <property type="match status" value="2"/>
</dbReference>
<protein>
    <submittedName>
        <fullName evidence="1">Uncharacterized protein</fullName>
    </submittedName>
</protein>
<gene>
    <name evidence="1" type="ORF">DIATSA_LOCUS9388</name>
</gene>
<dbReference type="AlphaFoldDB" id="A0A9N9R9B3"/>
<organism evidence="1 2">
    <name type="scientific">Diatraea saccharalis</name>
    <name type="common">sugarcane borer</name>
    <dbReference type="NCBI Taxonomy" id="40085"/>
    <lineage>
        <taxon>Eukaryota</taxon>
        <taxon>Metazoa</taxon>
        <taxon>Ecdysozoa</taxon>
        <taxon>Arthropoda</taxon>
        <taxon>Hexapoda</taxon>
        <taxon>Insecta</taxon>
        <taxon>Pterygota</taxon>
        <taxon>Neoptera</taxon>
        <taxon>Endopterygota</taxon>
        <taxon>Lepidoptera</taxon>
        <taxon>Glossata</taxon>
        <taxon>Ditrysia</taxon>
        <taxon>Pyraloidea</taxon>
        <taxon>Crambidae</taxon>
        <taxon>Crambinae</taxon>
        <taxon>Diatraea</taxon>
    </lineage>
</organism>
<dbReference type="EMBL" id="OU893335">
    <property type="protein sequence ID" value="CAG9791798.1"/>
    <property type="molecule type" value="Genomic_DNA"/>
</dbReference>
<accession>A0A9N9R9B3</accession>
<dbReference type="InterPro" id="IPR036574">
    <property type="entry name" value="Scorpion_toxin-like_sf"/>
</dbReference>
<sequence>MQPRVLFKHFHVILLEQASANAVPEPKHSIVARDARRCGTAECSEHCRKLGHVRGVCIGTLCQCRSLKKRSIPKTELQLTKHEHKIVTRATCDPADCNAFCQKLGHKRGVCVGYCQCRAI</sequence>